<reference evidence="1" key="1">
    <citation type="submission" date="2020-11" db="EMBL/GenBank/DDBJ databases">
        <authorList>
            <person name="Tran Van P."/>
        </authorList>
    </citation>
    <scope>NUCLEOTIDE SEQUENCE</scope>
</reference>
<name>A0A7R9H419_TIMCR</name>
<dbReference type="EMBL" id="OC320594">
    <property type="protein sequence ID" value="CAD7408444.1"/>
    <property type="molecule type" value="Genomic_DNA"/>
</dbReference>
<evidence type="ECO:0000313" key="1">
    <source>
        <dbReference type="EMBL" id="CAD7408444.1"/>
    </source>
</evidence>
<sequence>MNRHPEVKREQEPPVELENHRCGRVVNTSCSHRYQTASMPLYRFTEQSNMALVYGKCVGIPEIVLLACYLLTTCEPANVLREILRTGGHLKDRLTIKLENDIRYGEVRVDHWIMHAKARQPLLGPRVFPRGLSEGVMVFISPGVNSSPPLWDWLNNGVYVMPLGTEQTQKVATLM</sequence>
<organism evidence="1">
    <name type="scientific">Timema cristinae</name>
    <name type="common">Walking stick</name>
    <dbReference type="NCBI Taxonomy" id="61476"/>
    <lineage>
        <taxon>Eukaryota</taxon>
        <taxon>Metazoa</taxon>
        <taxon>Ecdysozoa</taxon>
        <taxon>Arthropoda</taxon>
        <taxon>Hexapoda</taxon>
        <taxon>Insecta</taxon>
        <taxon>Pterygota</taxon>
        <taxon>Neoptera</taxon>
        <taxon>Polyneoptera</taxon>
        <taxon>Phasmatodea</taxon>
        <taxon>Timematodea</taxon>
        <taxon>Timematoidea</taxon>
        <taxon>Timematidae</taxon>
        <taxon>Timema</taxon>
    </lineage>
</organism>
<gene>
    <name evidence="1" type="ORF">TCEB3V08_LOCUS9519</name>
</gene>
<accession>A0A7R9H419</accession>
<proteinExistence type="predicted"/>
<protein>
    <submittedName>
        <fullName evidence="1">Uncharacterized protein</fullName>
    </submittedName>
</protein>
<dbReference type="AlphaFoldDB" id="A0A7R9H419"/>